<dbReference type="Gene3D" id="1.10.600.10">
    <property type="entry name" value="Farnesyl Diphosphate Synthase"/>
    <property type="match status" value="1"/>
</dbReference>
<dbReference type="InterPro" id="IPR008949">
    <property type="entry name" value="Isoprenoid_synthase_dom_sf"/>
</dbReference>
<dbReference type="RefSeq" id="WP_207113907.1">
    <property type="nucleotide sequence ID" value="NZ_JAFLWD010000074.1"/>
</dbReference>
<dbReference type="EMBL" id="JAFLWD010000074">
    <property type="protein sequence ID" value="MBO0441975.1"/>
    <property type="molecule type" value="Genomic_DNA"/>
</dbReference>
<keyword evidence="8" id="KW-1185">Reference proteome</keyword>
<dbReference type="Pfam" id="PF00348">
    <property type="entry name" value="polyprenyl_synt"/>
    <property type="match status" value="1"/>
</dbReference>
<evidence type="ECO:0000313" key="7">
    <source>
        <dbReference type="EMBL" id="MBO0441975.1"/>
    </source>
</evidence>
<name>A0ABS3H381_9ENTE</name>
<sequence length="350" mass="40042">MKTYYEMILSKNSRSSFINSFEQFWSEEFEHSNLHLSSPQLQFGTRLRPILVAWGYYANLSLDDAQEPNESYNELLKLSYAVELLHKSSIIIDDLIDGDTKRKGNDSYHVQHGSFEAILSSLFLIGKSFEKISTNADKNNNLSSMNTNILANTLSKMSYGALSELELTKNKKLFDLNEIKEIIDNETTSLIKSSFLLGFISSAKNYNNDTIELVGKVGQLSGYIFQILNDLEPFSNTNKNKIHKGIENLDIQVSRKNYIVAFLYGFASKNDRLTINELVNSSKVDSTKITLTQLLTKYDIHKKIMDYVDEIHIEINKSIELLSKILDNKKYTDELKTFVNFMINTALDKI</sequence>
<evidence type="ECO:0000256" key="5">
    <source>
        <dbReference type="ARBA" id="ARBA00022842"/>
    </source>
</evidence>
<keyword evidence="4" id="KW-0479">Metal-binding</keyword>
<keyword evidence="3 6" id="KW-0808">Transferase</keyword>
<proteinExistence type="inferred from homology"/>
<evidence type="ECO:0000256" key="6">
    <source>
        <dbReference type="RuleBase" id="RU004466"/>
    </source>
</evidence>
<comment type="cofactor">
    <cofactor evidence="1">
        <name>Mg(2+)</name>
        <dbReference type="ChEBI" id="CHEBI:18420"/>
    </cofactor>
</comment>
<reference evidence="7 8" key="1">
    <citation type="submission" date="2021-03" db="EMBL/GenBank/DDBJ databases">
        <title>Enterococcal diversity collection.</title>
        <authorList>
            <person name="Gilmore M.S."/>
            <person name="Schwartzman J."/>
            <person name="Van Tyne D."/>
            <person name="Martin M."/>
            <person name="Earl A.M."/>
            <person name="Manson A.L."/>
            <person name="Straub T."/>
            <person name="Salamzade R."/>
            <person name="Saavedra J."/>
            <person name="Lebreton F."/>
            <person name="Prichula J."/>
            <person name="Schaufler K."/>
            <person name="Gaca A."/>
            <person name="Sgardioli B."/>
            <person name="Wagenaar J."/>
            <person name="Strong T."/>
        </authorList>
    </citation>
    <scope>NUCLEOTIDE SEQUENCE [LARGE SCALE GENOMIC DNA]</scope>
    <source>
        <strain evidence="7 8">DIV0869a</strain>
    </source>
</reference>
<dbReference type="InterPro" id="IPR000092">
    <property type="entry name" value="Polyprenyl_synt"/>
</dbReference>
<accession>A0ABS3H381</accession>
<gene>
    <name evidence="7" type="ORF">JZO69_16545</name>
</gene>
<evidence type="ECO:0000256" key="2">
    <source>
        <dbReference type="ARBA" id="ARBA00006706"/>
    </source>
</evidence>
<comment type="similarity">
    <text evidence="2 6">Belongs to the FPP/GGPP synthase family.</text>
</comment>
<dbReference type="PANTHER" id="PTHR12001:SF69">
    <property type="entry name" value="ALL TRANS-POLYPRENYL-DIPHOSPHATE SYNTHASE PDSS1"/>
    <property type="match status" value="1"/>
</dbReference>
<evidence type="ECO:0000313" key="8">
    <source>
        <dbReference type="Proteomes" id="UP000664632"/>
    </source>
</evidence>
<dbReference type="Proteomes" id="UP000664632">
    <property type="component" value="Unassembled WGS sequence"/>
</dbReference>
<evidence type="ECO:0000256" key="1">
    <source>
        <dbReference type="ARBA" id="ARBA00001946"/>
    </source>
</evidence>
<protein>
    <submittedName>
        <fullName evidence="7">Polyprenyl synthetase family protein</fullName>
    </submittedName>
</protein>
<evidence type="ECO:0000256" key="3">
    <source>
        <dbReference type="ARBA" id="ARBA00022679"/>
    </source>
</evidence>
<keyword evidence="5" id="KW-0460">Magnesium</keyword>
<dbReference type="PANTHER" id="PTHR12001">
    <property type="entry name" value="GERANYLGERANYL PYROPHOSPHATE SYNTHASE"/>
    <property type="match status" value="1"/>
</dbReference>
<evidence type="ECO:0000256" key="4">
    <source>
        <dbReference type="ARBA" id="ARBA00022723"/>
    </source>
</evidence>
<organism evidence="7 8">
    <name type="scientific">Candidatus Enterococcus ikei</name>
    <dbReference type="NCBI Taxonomy" id="2815326"/>
    <lineage>
        <taxon>Bacteria</taxon>
        <taxon>Bacillati</taxon>
        <taxon>Bacillota</taxon>
        <taxon>Bacilli</taxon>
        <taxon>Lactobacillales</taxon>
        <taxon>Enterococcaceae</taxon>
        <taxon>Enterococcus</taxon>
    </lineage>
</organism>
<dbReference type="SUPFAM" id="SSF48576">
    <property type="entry name" value="Terpenoid synthases"/>
    <property type="match status" value="1"/>
</dbReference>
<comment type="caution">
    <text evidence="7">The sequence shown here is derived from an EMBL/GenBank/DDBJ whole genome shotgun (WGS) entry which is preliminary data.</text>
</comment>